<feature type="domain" description="CSC1/OSCA1-like cytosolic" evidence="12">
    <location>
        <begin position="193"/>
        <end position="375"/>
    </location>
</feature>
<dbReference type="RefSeq" id="XP_033587603.1">
    <property type="nucleotide sequence ID" value="XM_033731372.1"/>
</dbReference>
<feature type="transmembrane region" description="Helical" evidence="8">
    <location>
        <begin position="432"/>
        <end position="454"/>
    </location>
</feature>
<keyword evidence="3" id="KW-0813">Transport</keyword>
<accession>A0A6A6PNM1</accession>
<dbReference type="InterPro" id="IPR027815">
    <property type="entry name" value="CSC1/OSCA1-like_cyt"/>
</dbReference>
<feature type="domain" description="CSC1/OSCA1-like N-terminal transmembrane" evidence="11">
    <location>
        <begin position="21"/>
        <end position="169"/>
    </location>
</feature>
<dbReference type="InterPro" id="IPR003864">
    <property type="entry name" value="CSC1/OSCA1-like_7TM"/>
</dbReference>
<dbReference type="Pfam" id="PF02714">
    <property type="entry name" value="RSN1_7TM"/>
    <property type="match status" value="1"/>
</dbReference>
<evidence type="ECO:0008006" key="15">
    <source>
        <dbReference type="Google" id="ProtNLM"/>
    </source>
</evidence>
<evidence type="ECO:0000259" key="10">
    <source>
        <dbReference type="Pfam" id="PF12621"/>
    </source>
</evidence>
<dbReference type="GeneID" id="54472374"/>
<dbReference type="EMBL" id="MU001638">
    <property type="protein sequence ID" value="KAF2481033.1"/>
    <property type="molecule type" value="Genomic_DNA"/>
</dbReference>
<feature type="region of interest" description="Disordered" evidence="7">
    <location>
        <begin position="279"/>
        <end position="301"/>
    </location>
</feature>
<evidence type="ECO:0000256" key="4">
    <source>
        <dbReference type="ARBA" id="ARBA00022692"/>
    </source>
</evidence>
<dbReference type="InterPro" id="IPR032880">
    <property type="entry name" value="CSC1/OSCA1-like_N"/>
</dbReference>
<keyword evidence="4 8" id="KW-0812">Transmembrane</keyword>
<feature type="transmembrane region" description="Helical" evidence="8">
    <location>
        <begin position="149"/>
        <end position="169"/>
    </location>
</feature>
<dbReference type="PANTHER" id="PTHR13018">
    <property type="entry name" value="PROBABLE MEMBRANE PROTEIN DUF221-RELATED"/>
    <property type="match status" value="1"/>
</dbReference>
<dbReference type="Pfam" id="PF13967">
    <property type="entry name" value="RSN1_TM"/>
    <property type="match status" value="1"/>
</dbReference>
<feature type="transmembrane region" description="Helical" evidence="8">
    <location>
        <begin position="664"/>
        <end position="685"/>
    </location>
</feature>
<feature type="transmembrane region" description="Helical" evidence="8">
    <location>
        <begin position="486"/>
        <end position="507"/>
    </location>
</feature>
<evidence type="ECO:0000256" key="5">
    <source>
        <dbReference type="ARBA" id="ARBA00022989"/>
    </source>
</evidence>
<evidence type="ECO:0000259" key="11">
    <source>
        <dbReference type="Pfam" id="PF13967"/>
    </source>
</evidence>
<dbReference type="OrthoDB" id="1076608at2759"/>
<evidence type="ECO:0000313" key="14">
    <source>
        <dbReference type="Proteomes" id="UP000799767"/>
    </source>
</evidence>
<evidence type="ECO:0000256" key="1">
    <source>
        <dbReference type="ARBA" id="ARBA00004141"/>
    </source>
</evidence>
<keyword evidence="14" id="KW-1185">Reference proteome</keyword>
<evidence type="ECO:0000259" key="9">
    <source>
        <dbReference type="Pfam" id="PF02714"/>
    </source>
</evidence>
<dbReference type="AlphaFoldDB" id="A0A6A6PNM1"/>
<feature type="transmembrane region" description="Helical" evidence="8">
    <location>
        <begin position="589"/>
        <end position="616"/>
    </location>
</feature>
<keyword evidence="5 8" id="KW-1133">Transmembrane helix</keyword>
<sequence length="851" mass="95052">MTTITAGPGSNRGSGSTSGAAILAAFIPALIIAVVYLAVFIVIRNANRKFYAPRTYLGTVPEKDRTPQSNTEGASWLWDYWSLSDIFVLQHNSLDAYLFLRFLKFVIGICFVGCCMIWPVLLPINYTGGGTARQLDRLTFSNIDKNDRIWAHLVVSMGFFLVIIGAIAWERLRLIGIRQAYLLDEYRAARLSSRTVLFLNAPSRACQSENLEEYFGSEAERSWPVMDVGDLDDLVGKRNGAAYTLEKAQMDLIIAGAKHQQRQGGSTRNGNATNLEAGQALVPNHRRPSKRNPPLVGSKFDPVEKSRKKVGELAERIEVIRSAPGRNIPENSAVFVSFSSQAAAHRAFQQISFLPTLPVQDRFLAVQPKEVLWKNVALPVPVRLSKASLALVFVVAFTILFSIPIGLIGTFSNVKELANRYEWLSWVNNLPSWVLGLLVGFVPPYLVSWFTSYVPKLFRHIAKLSGEPTIPQAELKTQAWNFTFQVFQIFLVTTFASGAAAVVAKIAQDPRSAPDLFASSVPKASNFYLTYFILQGLGSAAQTIVRYSDLFEYYFYEFFWDKSPREKFTTYAQMKGTPWASWYPKFTNFLVIAIAYSCIAPLVLGFATAGIFLFYLSYRHQLLYVVQTKIDTKGEAYKRALQQMPTGLYLAQLSLIGLFGARKAAAQTTLMVLFLIFTAGVNFVLDRMLRPLELYLGVDVWQQQEPLLAEIDGVSQDDEAALHAASHARRLGLKRLPSPLPRLLSDFFDSIISSARSPAEAWLAASSSAHDDAEIQEDDLKKAYLQPTLTSKTPKLWIPRDRHGISQQEIELNEAAGIKTTDDGAEIDEHGGMHWDHRFENVPIWSPPKVV</sequence>
<comment type="subcellular location">
    <subcellularLocation>
        <location evidence="1">Membrane</location>
        <topology evidence="1">Multi-pass membrane protein</topology>
    </subcellularLocation>
</comment>
<proteinExistence type="inferred from homology"/>
<evidence type="ECO:0000256" key="8">
    <source>
        <dbReference type="SAM" id="Phobius"/>
    </source>
</evidence>
<evidence type="ECO:0000313" key="13">
    <source>
        <dbReference type="EMBL" id="KAF2481033.1"/>
    </source>
</evidence>
<dbReference type="InterPro" id="IPR022257">
    <property type="entry name" value="PHM7_ext"/>
</dbReference>
<feature type="transmembrane region" description="Helical" evidence="8">
    <location>
        <begin position="389"/>
        <end position="412"/>
    </location>
</feature>
<comment type="similarity">
    <text evidence="2">Belongs to the CSC1 (TC 1.A.17) family.</text>
</comment>
<evidence type="ECO:0000256" key="6">
    <source>
        <dbReference type="ARBA" id="ARBA00023136"/>
    </source>
</evidence>
<feature type="domain" description="10TM putative phosphate transporter extracellular tail" evidence="10">
    <location>
        <begin position="768"/>
        <end position="840"/>
    </location>
</feature>
<feature type="transmembrane region" description="Helical" evidence="8">
    <location>
        <begin position="102"/>
        <end position="121"/>
    </location>
</feature>
<protein>
    <recommendedName>
        <fullName evidence="15">DUF221-domain-containing protein</fullName>
    </recommendedName>
</protein>
<evidence type="ECO:0000256" key="7">
    <source>
        <dbReference type="SAM" id="MobiDB-lite"/>
    </source>
</evidence>
<dbReference type="Pfam" id="PF14703">
    <property type="entry name" value="PHM7_cyt"/>
    <property type="match status" value="1"/>
</dbReference>
<dbReference type="GO" id="GO:0005886">
    <property type="term" value="C:plasma membrane"/>
    <property type="evidence" value="ECO:0007669"/>
    <property type="project" value="TreeGrafter"/>
</dbReference>
<dbReference type="PANTHER" id="PTHR13018:SF26">
    <property type="entry name" value="DOMAIN PROTEIN, PUTATIVE (AFU_ORTHOLOGUE AFUA_5G10920)-RELATED"/>
    <property type="match status" value="1"/>
</dbReference>
<feature type="transmembrane region" description="Helical" evidence="8">
    <location>
        <begin position="20"/>
        <end position="43"/>
    </location>
</feature>
<dbReference type="GO" id="GO:0005227">
    <property type="term" value="F:calcium-activated cation channel activity"/>
    <property type="evidence" value="ECO:0007669"/>
    <property type="project" value="InterPro"/>
</dbReference>
<name>A0A6A6PNM1_9PEZI</name>
<feature type="domain" description="CSC1/OSCA1-like 7TM region" evidence="9">
    <location>
        <begin position="390"/>
        <end position="659"/>
    </location>
</feature>
<evidence type="ECO:0000256" key="3">
    <source>
        <dbReference type="ARBA" id="ARBA00022448"/>
    </source>
</evidence>
<dbReference type="InterPro" id="IPR045122">
    <property type="entry name" value="Csc1-like"/>
</dbReference>
<reference evidence="13" key="1">
    <citation type="journal article" date="2020" name="Stud. Mycol.">
        <title>101 Dothideomycetes genomes: a test case for predicting lifestyles and emergence of pathogens.</title>
        <authorList>
            <person name="Haridas S."/>
            <person name="Albert R."/>
            <person name="Binder M."/>
            <person name="Bloem J."/>
            <person name="Labutti K."/>
            <person name="Salamov A."/>
            <person name="Andreopoulos B."/>
            <person name="Baker S."/>
            <person name="Barry K."/>
            <person name="Bills G."/>
            <person name="Bluhm B."/>
            <person name="Cannon C."/>
            <person name="Castanera R."/>
            <person name="Culley D."/>
            <person name="Daum C."/>
            <person name="Ezra D."/>
            <person name="Gonzalez J."/>
            <person name="Henrissat B."/>
            <person name="Kuo A."/>
            <person name="Liang C."/>
            <person name="Lipzen A."/>
            <person name="Lutzoni F."/>
            <person name="Magnuson J."/>
            <person name="Mondo S."/>
            <person name="Nolan M."/>
            <person name="Ohm R."/>
            <person name="Pangilinan J."/>
            <person name="Park H.-J."/>
            <person name="Ramirez L."/>
            <person name="Alfaro M."/>
            <person name="Sun H."/>
            <person name="Tritt A."/>
            <person name="Yoshinaga Y."/>
            <person name="Zwiers L.-H."/>
            <person name="Turgeon B."/>
            <person name="Goodwin S."/>
            <person name="Spatafora J."/>
            <person name="Crous P."/>
            <person name="Grigoriev I."/>
        </authorList>
    </citation>
    <scope>NUCLEOTIDE SEQUENCE</scope>
    <source>
        <strain evidence="13">CBS 113389</strain>
    </source>
</reference>
<evidence type="ECO:0000259" key="12">
    <source>
        <dbReference type="Pfam" id="PF14703"/>
    </source>
</evidence>
<organism evidence="13 14">
    <name type="scientific">Neohortaea acidophila</name>
    <dbReference type="NCBI Taxonomy" id="245834"/>
    <lineage>
        <taxon>Eukaryota</taxon>
        <taxon>Fungi</taxon>
        <taxon>Dikarya</taxon>
        <taxon>Ascomycota</taxon>
        <taxon>Pezizomycotina</taxon>
        <taxon>Dothideomycetes</taxon>
        <taxon>Dothideomycetidae</taxon>
        <taxon>Mycosphaerellales</taxon>
        <taxon>Teratosphaeriaceae</taxon>
        <taxon>Neohortaea</taxon>
    </lineage>
</organism>
<gene>
    <name evidence="13" type="ORF">BDY17DRAFT_253762</name>
</gene>
<evidence type="ECO:0000256" key="2">
    <source>
        <dbReference type="ARBA" id="ARBA00007779"/>
    </source>
</evidence>
<dbReference type="Pfam" id="PF12621">
    <property type="entry name" value="PHM7_ext"/>
    <property type="match status" value="1"/>
</dbReference>
<keyword evidence="6 8" id="KW-0472">Membrane</keyword>
<dbReference type="Proteomes" id="UP000799767">
    <property type="component" value="Unassembled WGS sequence"/>
</dbReference>